<feature type="region of interest" description="Disordered" evidence="1">
    <location>
        <begin position="294"/>
        <end position="318"/>
    </location>
</feature>
<dbReference type="Proteomes" id="UP000594342">
    <property type="component" value="Unassembled WGS sequence"/>
</dbReference>
<evidence type="ECO:0000313" key="4">
    <source>
        <dbReference type="Proteomes" id="UP000594342"/>
    </source>
</evidence>
<reference evidence="3 4" key="1">
    <citation type="submission" date="2018-10" db="EMBL/GenBank/DDBJ databases">
        <authorList>
            <consortium name="IHU Genomes"/>
        </authorList>
    </citation>
    <scope>NUCLEOTIDE SEQUENCE [LARGE SCALE GENOMIC DNA]</scope>
    <source>
        <strain evidence="3 4">A1</strain>
    </source>
</reference>
<dbReference type="SUPFAM" id="SSF56219">
    <property type="entry name" value="DNase I-like"/>
    <property type="match status" value="1"/>
</dbReference>
<keyword evidence="4" id="KW-1185">Reference proteome</keyword>
<accession>A0A5K0U8M2</accession>
<name>A0A5K0U8M2_9VIRU</name>
<evidence type="ECO:0000256" key="1">
    <source>
        <dbReference type="SAM" id="MobiDB-lite"/>
    </source>
</evidence>
<proteinExistence type="predicted"/>
<dbReference type="GO" id="GO:0003824">
    <property type="term" value="F:catalytic activity"/>
    <property type="evidence" value="ECO:0007669"/>
    <property type="project" value="InterPro"/>
</dbReference>
<comment type="caution">
    <text evidence="3">The sequence shown here is derived from an EMBL/GenBank/DDBJ whole genome shotgun (WGS) entry which is preliminary data.</text>
</comment>
<dbReference type="InterPro" id="IPR036691">
    <property type="entry name" value="Endo/exonu/phosph_ase_sf"/>
</dbReference>
<feature type="domain" description="Endonuclease/exonuclease/phosphatase" evidence="2">
    <location>
        <begin position="69"/>
        <end position="317"/>
    </location>
</feature>
<evidence type="ECO:0000259" key="2">
    <source>
        <dbReference type="Pfam" id="PF03372"/>
    </source>
</evidence>
<evidence type="ECO:0000313" key="3">
    <source>
        <dbReference type="EMBL" id="VBB18150.1"/>
    </source>
</evidence>
<dbReference type="Gene3D" id="3.60.10.10">
    <property type="entry name" value="Endonuclease/exonuclease/phosphatase"/>
    <property type="match status" value="1"/>
</dbReference>
<dbReference type="InterPro" id="IPR005135">
    <property type="entry name" value="Endo/exonuclease/phosphatase"/>
</dbReference>
<organism evidence="3 4">
    <name type="scientific">Yasminevirus sp. GU-2018</name>
    <dbReference type="NCBI Taxonomy" id="2420051"/>
    <lineage>
        <taxon>Viruses</taxon>
        <taxon>Varidnaviria</taxon>
        <taxon>Bamfordvirae</taxon>
        <taxon>Nucleocytoviricota</taxon>
        <taxon>Megaviricetes</taxon>
        <taxon>Imitervirales</taxon>
        <taxon>Mimiviridae</taxon>
        <taxon>Klosneuvirinae</taxon>
        <taxon>Yasminevirus</taxon>
        <taxon>Yasminevirus saudimassiliense</taxon>
    </lineage>
</organism>
<sequence length="845" mass="96985">MTTYAQNYEAYLNAVNEYNRTEHKFYSGEDVAERIAIYSQNCERYASKVNSLIPKKDIKIDQKRRVRIMSWNVRYWTDSSNKQQITNQVNLMIEQSPDIICLQEATWGAHEKYTDHHDYDNYNTAYNKLLELYDIVGFCSATPSWYASSYGNMVLILKEFAHLCQVNKDRFASSEYICDALKGKCFFNQYIQSYDNVPEKQSSSRTGQTIQFTDITNEVKCFIKISLFNFDILCVHLDAYKVEYRLEQIKQLKDNITRPTIIVGDFNCFNTRDFLDLESPSAKTELDYHVSYRQKRGGDDQNGNREFDEIRSSTNKDVKPKTCPDLSWNEINKLVSVKGVNAPVFSQWSGTRVDFSFVSNVSKYTGSMNKDYSFTDACSKSGKFLYNFYVYYLGTNLSDHIPMLIDVDDYALNAGIRDSIGTNSNTGKKQTIVFKTANQHEGIVYNNQPLDGYDWLRLEMAQDTKTKKFKFGKENDPFLTGNSNMALGNYGVYVTNHTAAALNFGSLIKKNLTFTKDEIGRIKKIVSLLFCFKQVEVENIRMGLLSEINAGDINYYPSLQDDNRCHTYVGRPSGLGTIITKYTRRALSTDLDEKFETIDQKASALKDVDNMIKVCRKVNTPENINKLKTLLTDNNMSDLSDKLVTLTPDTLVQGLNEIETITLKKLSDNEAQYRLNSKPNKLDRTDIVDPQYYLILSDASDSGDVEYFVEKFNSYPKTPELEEICKKVVDTYRNIKLITDAVSDNSDEYTAEDLIKANIYIVLRSIELINSEKTKTGYMIKVAPENFVLSIDNMDDDDEGVTALLMYKVDLNNVDLVDSSQKGGTMFKQLHHLTKMDYFNLIRNF</sequence>
<protein>
    <submittedName>
        <fullName evidence="3">Exodeoxyribonuclease III</fullName>
    </submittedName>
</protein>
<dbReference type="EMBL" id="UPSH01000001">
    <property type="protein sequence ID" value="VBB18150.1"/>
    <property type="molecule type" value="Genomic_DNA"/>
</dbReference>
<gene>
    <name evidence="3" type="ORF">YASMINEVIRUS_613</name>
</gene>
<dbReference type="Pfam" id="PF03372">
    <property type="entry name" value="Exo_endo_phos"/>
    <property type="match status" value="1"/>
</dbReference>